<proteinExistence type="predicted"/>
<feature type="region of interest" description="Disordered" evidence="1">
    <location>
        <begin position="27"/>
        <end position="75"/>
    </location>
</feature>
<dbReference type="Pfam" id="PF13349">
    <property type="entry name" value="DUF4097"/>
    <property type="match status" value="1"/>
</dbReference>
<dbReference type="Proteomes" id="UP001501166">
    <property type="component" value="Unassembled WGS sequence"/>
</dbReference>
<dbReference type="EMBL" id="BAAACW010000063">
    <property type="protein sequence ID" value="GAA0359844.1"/>
    <property type="molecule type" value="Genomic_DNA"/>
</dbReference>
<feature type="compositionally biased region" description="Basic and acidic residues" evidence="1">
    <location>
        <begin position="64"/>
        <end position="75"/>
    </location>
</feature>
<feature type="compositionally biased region" description="Basic and acidic residues" evidence="1">
    <location>
        <begin position="27"/>
        <end position="42"/>
    </location>
</feature>
<organism evidence="3 4">
    <name type="scientific">Alkalibacterium iburiense</name>
    <dbReference type="NCBI Taxonomy" id="290589"/>
    <lineage>
        <taxon>Bacteria</taxon>
        <taxon>Bacillati</taxon>
        <taxon>Bacillota</taxon>
        <taxon>Bacilli</taxon>
        <taxon>Lactobacillales</taxon>
        <taxon>Carnobacteriaceae</taxon>
        <taxon>Alkalibacterium</taxon>
    </lineage>
</organism>
<sequence>MNERERIIELMKKGILSTEEGLDLLEHSAKKQDQKENQDFHTETVSTESVEEEHTDTFEEEPTEKEATEEQKEAEKTLEKLVEEINRYSVELDETNDKISKVKEKLHEKQDRLNQINQEEKKGIQEEKTALLEEIKSIQKELELIKQLDEVDNTDEIVQLREAIDQTSRRLEEIENREETAEYKEEETELKEAIEELEEELRVLHAQKQLQLKNLNRTKMKQWTVKAKQATSNFRIPEEWKKEAGEEFSKAGEKLETASKEWSEAVKKTVQQASESEVTQSVRSTIESALENFDWKNINVKLPTLATKDFNREWTFEESTATILDIKLANGKLVVKPSEDDTIRLSAKGKLYGRMDESTPAESFDARSTISVDDDKLVVHIPNKRIYADVELYLPKRTYDYVSINMLNGKLKTKDLTVKDIYAKSTNGEINFENLEATMLEAKGSNGTISISNGDLKDLLASSVNGSIVYQGSVESADLSTTNGEVKVTLTNENLIRLTGTTVNGNVKLAIPKGVAMEGKAKTTFGKVKSRLSDVEPIEKSGHTVRIKRLTGERPFDFTATTTTGNVLLKDTDK</sequence>
<accession>A0ABN0XB78</accession>
<dbReference type="NCBIfam" id="NF038025">
    <property type="entry name" value="dapto_LiaX"/>
    <property type="match status" value="1"/>
</dbReference>
<dbReference type="InterPro" id="IPR025164">
    <property type="entry name" value="Toastrack_DUF4097"/>
</dbReference>
<feature type="domain" description="DUF4097" evidence="2">
    <location>
        <begin position="324"/>
        <end position="567"/>
    </location>
</feature>
<protein>
    <submittedName>
        <fullName evidence="3">Daptomycin-sensing surface protein LiaX</fullName>
    </submittedName>
</protein>
<evidence type="ECO:0000259" key="2">
    <source>
        <dbReference type="Pfam" id="PF13349"/>
    </source>
</evidence>
<feature type="compositionally biased region" description="Acidic residues" evidence="1">
    <location>
        <begin position="49"/>
        <end position="63"/>
    </location>
</feature>
<dbReference type="InterPro" id="IPR058219">
    <property type="entry name" value="LiaX"/>
</dbReference>
<evidence type="ECO:0000313" key="3">
    <source>
        <dbReference type="EMBL" id="GAA0359844.1"/>
    </source>
</evidence>
<evidence type="ECO:0000313" key="4">
    <source>
        <dbReference type="Proteomes" id="UP001501166"/>
    </source>
</evidence>
<dbReference type="RefSeq" id="WP_343754572.1">
    <property type="nucleotide sequence ID" value="NZ_BAAACW010000063.1"/>
</dbReference>
<name>A0ABN0XB78_9LACT</name>
<gene>
    <name evidence="3" type="primary">liaX</name>
    <name evidence="3" type="ORF">GCM10008932_10560</name>
</gene>
<keyword evidence="4" id="KW-1185">Reference proteome</keyword>
<evidence type="ECO:0000256" key="1">
    <source>
        <dbReference type="SAM" id="MobiDB-lite"/>
    </source>
</evidence>
<reference evidence="3 4" key="1">
    <citation type="journal article" date="2019" name="Int. J. Syst. Evol. Microbiol.">
        <title>The Global Catalogue of Microorganisms (GCM) 10K type strain sequencing project: providing services to taxonomists for standard genome sequencing and annotation.</title>
        <authorList>
            <consortium name="The Broad Institute Genomics Platform"/>
            <consortium name="The Broad Institute Genome Sequencing Center for Infectious Disease"/>
            <person name="Wu L."/>
            <person name="Ma J."/>
        </authorList>
    </citation>
    <scope>NUCLEOTIDE SEQUENCE [LARGE SCALE GENOMIC DNA]</scope>
    <source>
        <strain evidence="3 4">JCM 12662</strain>
    </source>
</reference>
<comment type="caution">
    <text evidence="3">The sequence shown here is derived from an EMBL/GenBank/DDBJ whole genome shotgun (WGS) entry which is preliminary data.</text>
</comment>